<feature type="domain" description="ATPase AAA-type core" evidence="2">
    <location>
        <begin position="291"/>
        <end position="340"/>
    </location>
</feature>
<accession>Q3B1R7</accession>
<evidence type="ECO:0000259" key="2">
    <source>
        <dbReference type="Pfam" id="PF13304"/>
    </source>
</evidence>
<keyword evidence="4" id="KW-0378">Hydrolase</keyword>
<dbReference type="PANTHER" id="PTHR43581:SF4">
    <property type="entry name" value="ATP_GTP PHOSPHATASE"/>
    <property type="match status" value="1"/>
</dbReference>
<dbReference type="eggNOG" id="COG3593">
    <property type="taxonomic scope" value="Bacteria"/>
</dbReference>
<dbReference type="Pfam" id="PF13304">
    <property type="entry name" value="AAA_21"/>
    <property type="match status" value="1"/>
</dbReference>
<dbReference type="PANTHER" id="PTHR43581">
    <property type="entry name" value="ATP/GTP PHOSPHATASE"/>
    <property type="match status" value="1"/>
</dbReference>
<dbReference type="InterPro" id="IPR041685">
    <property type="entry name" value="AAA_GajA/Old/RecF-like"/>
</dbReference>
<keyword evidence="4" id="KW-0540">Nuclease</keyword>
<keyword evidence="4" id="KW-0255">Endonuclease</keyword>
<dbReference type="GO" id="GO:0016887">
    <property type="term" value="F:ATP hydrolysis activity"/>
    <property type="evidence" value="ECO:0007669"/>
    <property type="project" value="InterPro"/>
</dbReference>
<dbReference type="InterPro" id="IPR051396">
    <property type="entry name" value="Bact_Antivir_Def_Nuclease"/>
</dbReference>
<dbReference type="GO" id="GO:0005524">
    <property type="term" value="F:ATP binding"/>
    <property type="evidence" value="ECO:0007669"/>
    <property type="project" value="InterPro"/>
</dbReference>
<dbReference type="RefSeq" id="WP_011358584.1">
    <property type="nucleotide sequence ID" value="NC_007512.1"/>
</dbReference>
<dbReference type="EMBL" id="CP000096">
    <property type="protein sequence ID" value="ABB24714.1"/>
    <property type="molecule type" value="Genomic_DNA"/>
</dbReference>
<dbReference type="SUPFAM" id="SSF52540">
    <property type="entry name" value="P-loop containing nucleoside triphosphate hydrolases"/>
    <property type="match status" value="1"/>
</dbReference>
<evidence type="ECO:0000313" key="4">
    <source>
        <dbReference type="EMBL" id="ABB24714.1"/>
    </source>
</evidence>
<reference evidence="5" key="1">
    <citation type="submission" date="2005-08" db="EMBL/GenBank/DDBJ databases">
        <title>Complete sequence of Pelodictyon luteolum DSM 273.</title>
        <authorList>
            <consortium name="US DOE Joint Genome Institute"/>
            <person name="Copeland A."/>
            <person name="Lucas S."/>
            <person name="Lapidus A."/>
            <person name="Barry K."/>
            <person name="Detter J.C."/>
            <person name="Glavina T."/>
            <person name="Hammon N."/>
            <person name="Israni S."/>
            <person name="Pitluck S."/>
            <person name="Bryant D."/>
            <person name="Schmutz J."/>
            <person name="Larimer F."/>
            <person name="Land M."/>
            <person name="Kyrpides N."/>
            <person name="Ivanova N."/>
            <person name="Richardson P."/>
        </authorList>
    </citation>
    <scope>NUCLEOTIDE SEQUENCE [LARGE SCALE GENOMIC DNA]</scope>
    <source>
        <strain evidence="5">DSM 273 / BCRC 81028 / 2530</strain>
    </source>
</reference>
<dbReference type="CDD" id="cd01026">
    <property type="entry name" value="TOPRIM_OLD"/>
    <property type="match status" value="1"/>
</dbReference>
<sequence length="595" mass="64526">MYTLSRISISNFRSCQQVDFALAAFTPFVGYNNAGKSNLLAAIRWFIAPFALEAADFNQLSLPVVVEGEINGITASLLDRLDVKHRSRIEPLLMDGGLLRFRRELSSPGAASTAVLSIWNVSAGDSGEWVINPTGIAAALKALFPEPVVIGAMEDAAEDSSKVKSSNTIGKLLAEFSVALEDAHSGQLATVLADLRSSFNANGGSRSVTLQRFDEEATSVLRDYFPGVALHLEIPVPEMGALLKGATVKVSEAGGEARDFSCLGHGAQRSIQMSMIQYLAEVRERAVGSGSEPGQRLLIIDEPELFLHPQAIEQVREALKRLSRNGCQVLFTTHSPLMIDRESVPNTRLVRKGSSTTVASTLETVLQRYVNDDGSRLQTLLDLKNAKEWLFADRALLVEGITETRVLPVLVQAVTGKSLGSRSVALVQVDGGAAVSDCMNVLGAMGMTCFAIADLDYVLDKAPSSGMIAKDDPLLLRMLEEFRQLAEQDERVRLDNGRPCRDKERKDSLKPSAAVTLWATTVGRDTADAMRGALRSQEVWLWPSGDIEHHLGLPGKKGPAQAKFVNDIEDRGWRAVVSDIEAVEELASWLEAVCA</sequence>
<feature type="domain" description="OLD protein-like TOPRIM" evidence="3">
    <location>
        <begin position="390"/>
        <end position="456"/>
    </location>
</feature>
<dbReference type="STRING" id="319225.Plut_1866"/>
<dbReference type="HOGENOM" id="CLU_017618_2_0_10"/>
<evidence type="ECO:0000259" key="1">
    <source>
        <dbReference type="Pfam" id="PF13175"/>
    </source>
</evidence>
<dbReference type="Gene3D" id="3.40.50.300">
    <property type="entry name" value="P-loop containing nucleotide triphosphate hydrolases"/>
    <property type="match status" value="2"/>
</dbReference>
<dbReference type="CDD" id="cd00267">
    <property type="entry name" value="ABC_ATPase"/>
    <property type="match status" value="1"/>
</dbReference>
<keyword evidence="5" id="KW-1185">Reference proteome</keyword>
<organism evidence="4 5">
    <name type="scientific">Chlorobium luteolum (strain DSM 273 / BCRC 81028 / 2530)</name>
    <name type="common">Pelodictyon luteolum</name>
    <dbReference type="NCBI Taxonomy" id="319225"/>
    <lineage>
        <taxon>Bacteria</taxon>
        <taxon>Pseudomonadati</taxon>
        <taxon>Chlorobiota</taxon>
        <taxon>Chlorobiia</taxon>
        <taxon>Chlorobiales</taxon>
        <taxon>Chlorobiaceae</taxon>
        <taxon>Chlorobium/Pelodictyon group</taxon>
        <taxon>Pelodictyon</taxon>
    </lineage>
</organism>
<evidence type="ECO:0000259" key="3">
    <source>
        <dbReference type="Pfam" id="PF20469"/>
    </source>
</evidence>
<name>Q3B1R7_CHLL3</name>
<protein>
    <submittedName>
        <fullName evidence="4">ATP-dependent endonuclease of the OLD family-like protein</fullName>
    </submittedName>
</protein>
<dbReference type="Pfam" id="PF20469">
    <property type="entry name" value="OLD-like_TOPRIM"/>
    <property type="match status" value="1"/>
</dbReference>
<dbReference type="AlphaFoldDB" id="Q3B1R7"/>
<dbReference type="InterPro" id="IPR034139">
    <property type="entry name" value="TOPRIM_OLD"/>
</dbReference>
<dbReference type="Proteomes" id="UP000002709">
    <property type="component" value="Chromosome"/>
</dbReference>
<gene>
    <name evidence="4" type="ordered locus">Plut_1866</name>
</gene>
<dbReference type="Pfam" id="PF13175">
    <property type="entry name" value="AAA_15"/>
    <property type="match status" value="1"/>
</dbReference>
<dbReference type="InterPro" id="IPR003959">
    <property type="entry name" value="ATPase_AAA_core"/>
</dbReference>
<dbReference type="GO" id="GO:0004519">
    <property type="term" value="F:endonuclease activity"/>
    <property type="evidence" value="ECO:0007669"/>
    <property type="project" value="UniProtKB-KW"/>
</dbReference>
<dbReference type="KEGG" id="plt:Plut_1866"/>
<feature type="domain" description="Endonuclease GajA/Old nuclease/RecF-like AAA" evidence="1">
    <location>
        <begin position="4"/>
        <end position="48"/>
    </location>
</feature>
<proteinExistence type="predicted"/>
<evidence type="ECO:0000313" key="5">
    <source>
        <dbReference type="Proteomes" id="UP000002709"/>
    </source>
</evidence>
<dbReference type="InterPro" id="IPR027417">
    <property type="entry name" value="P-loop_NTPase"/>
</dbReference>
<dbReference type="OrthoDB" id="747555at2"/>